<dbReference type="Pfam" id="PF02687">
    <property type="entry name" value="FtsX"/>
    <property type="match status" value="2"/>
</dbReference>
<dbReference type="InterPro" id="IPR003838">
    <property type="entry name" value="ABC3_permease_C"/>
</dbReference>
<dbReference type="InterPro" id="IPR050250">
    <property type="entry name" value="Macrolide_Exporter_MacB"/>
</dbReference>
<name>W4V3H5_9FIRM</name>
<reference evidence="9" key="1">
    <citation type="journal article" date="2014" name="Genome Announc.">
        <title>Draft Genome Sequence of Clostridium straminisolvens Strain JCM 21531T, Isolated from a Cellulose-Degrading Bacterial Community.</title>
        <authorList>
            <person name="Yuki M."/>
            <person name="Oshima K."/>
            <person name="Suda W."/>
            <person name="Sakamoto M."/>
            <person name="Kitamura K."/>
            <person name="Iida T."/>
            <person name="Hattori M."/>
            <person name="Ohkuma M."/>
        </authorList>
    </citation>
    <scope>NUCLEOTIDE SEQUENCE [LARGE SCALE GENOMIC DNA]</scope>
    <source>
        <strain evidence="9">JCM 21531</strain>
    </source>
</reference>
<dbReference type="GO" id="GO:0022857">
    <property type="term" value="F:transmembrane transporter activity"/>
    <property type="evidence" value="ECO:0007669"/>
    <property type="project" value="TreeGrafter"/>
</dbReference>
<feature type="transmembrane region" description="Helical" evidence="7">
    <location>
        <begin position="20"/>
        <end position="43"/>
    </location>
</feature>
<evidence type="ECO:0000313" key="9">
    <source>
        <dbReference type="EMBL" id="GAE87990.1"/>
    </source>
</evidence>
<evidence type="ECO:0000259" key="8">
    <source>
        <dbReference type="Pfam" id="PF02687"/>
    </source>
</evidence>
<feature type="transmembrane region" description="Helical" evidence="7">
    <location>
        <begin position="811"/>
        <end position="830"/>
    </location>
</feature>
<keyword evidence="4 7" id="KW-1133">Transmembrane helix</keyword>
<sequence>MKHGFSIGYKYAVRQPKRTLLILIGVAIAVMLMTAVSITTQMYNSLLIKQATEQYGAWHAAYETDSFKTVELVKQHAMVEEINVLLQHDFYWVNENKKIAPTTASQQGLELTGIVLSKGQMPLSPSEMVIEDWMADILNIKSFPTQMEMNGLIYTITGTVKTRAESLRRGTSIGLTVYDLNTGLIEEGAKHSLLIRFKPKADIEEAIESLRTVPNLYATEEKDGFLHPKENTVLLRAEGKKGRDTNEVFINVLGLVISGIVLFTLFISIYNIVNISIYDRIRQFGLLRAVGLSPAQLFRMVIQETVMISLIAIPIGILAGIGISRLILVRFGFFSMSGMPLIIPIGKLLIGIIVSIASVLFSCAIPASRAAQISPIGAIRSGAGLKINESKIKSFGPFLFTNIKNPFVFPVVLSFKNLWRRKKSYIFTVITLSLSTFLLIVYSFVVKSDRARTASRIDAYPVDFMIYIDYFDYSQDEFDKDIESPDKDFIASIENIDGIRDVFAPTDWYNWNEHHTIGHIPKFLKVKIDADKVSKSYWNDYVIQENNGKMVFGSTAIGYDDKELEVLKNYLCEGSVDVELLKKEFVIFIPKYNMQISARNIPYTDLKPGDSVEISLNGKNVTATVGGLFEKLPFAPNHWINEGFMVVMHNEKLAELSENTSKYYSIYITVDENADREQIEYELGNIAGNKKGYKVSDLVNNPYKIELRKLQAQVDTAIYSVLACIAAISMLTILNTVSSNIIVRFKELGMLRATGMTGNQISTLIRCEGLFYGLTGWLAGTITGLGASYIIYRIIQRNEANVVWITPWPEILIALAVCSIGSIISTALPLSKLRRISVVENINNIEF</sequence>
<keyword evidence="5 7" id="KW-0472">Membrane</keyword>
<gene>
    <name evidence="9" type="ORF">JCM21531_1403</name>
</gene>
<feature type="transmembrane region" description="Helical" evidence="7">
    <location>
        <begin position="306"/>
        <end position="328"/>
    </location>
</feature>
<comment type="subcellular location">
    <subcellularLocation>
        <location evidence="1">Cell membrane</location>
        <topology evidence="1">Multi-pass membrane protein</topology>
    </subcellularLocation>
</comment>
<feature type="transmembrane region" description="Helical" evidence="7">
    <location>
        <begin position="248"/>
        <end position="273"/>
    </location>
</feature>
<dbReference type="Proteomes" id="UP000019109">
    <property type="component" value="Unassembled WGS sequence"/>
</dbReference>
<accession>W4V3H5</accession>
<dbReference type="OrthoDB" id="9793166at2"/>
<evidence type="ECO:0000313" key="10">
    <source>
        <dbReference type="Proteomes" id="UP000019109"/>
    </source>
</evidence>
<evidence type="ECO:0000256" key="1">
    <source>
        <dbReference type="ARBA" id="ARBA00004651"/>
    </source>
</evidence>
<dbReference type="STRING" id="1294263.JCM21531_1403"/>
<proteinExistence type="inferred from homology"/>
<comment type="caution">
    <text evidence="9">The sequence shown here is derived from an EMBL/GenBank/DDBJ whole genome shotgun (WGS) entry which is preliminary data.</text>
</comment>
<feature type="transmembrane region" description="Helical" evidence="7">
    <location>
        <begin position="717"/>
        <end position="743"/>
    </location>
</feature>
<dbReference type="PANTHER" id="PTHR30572:SF4">
    <property type="entry name" value="ABC TRANSPORTER PERMEASE YTRF"/>
    <property type="match status" value="1"/>
</dbReference>
<evidence type="ECO:0000256" key="6">
    <source>
        <dbReference type="ARBA" id="ARBA00038076"/>
    </source>
</evidence>
<evidence type="ECO:0000256" key="7">
    <source>
        <dbReference type="SAM" id="Phobius"/>
    </source>
</evidence>
<comment type="similarity">
    <text evidence="6">Belongs to the ABC-4 integral membrane protein family.</text>
</comment>
<dbReference type="AlphaFoldDB" id="W4V3H5"/>
<feature type="domain" description="ABC3 transporter permease C-terminal" evidence="8">
    <location>
        <begin position="256"/>
        <end position="375"/>
    </location>
</feature>
<dbReference type="GO" id="GO:0005886">
    <property type="term" value="C:plasma membrane"/>
    <property type="evidence" value="ECO:0007669"/>
    <property type="project" value="UniProtKB-SubCell"/>
</dbReference>
<dbReference type="EMBL" id="BAVR01000012">
    <property type="protein sequence ID" value="GAE87990.1"/>
    <property type="molecule type" value="Genomic_DNA"/>
</dbReference>
<evidence type="ECO:0000256" key="5">
    <source>
        <dbReference type="ARBA" id="ARBA00023136"/>
    </source>
</evidence>
<dbReference type="RefSeq" id="WP_038287910.1">
    <property type="nucleotide sequence ID" value="NZ_BAVR01000012.1"/>
</dbReference>
<evidence type="ECO:0000256" key="4">
    <source>
        <dbReference type="ARBA" id="ARBA00022989"/>
    </source>
</evidence>
<feature type="transmembrane region" description="Helical" evidence="7">
    <location>
        <begin position="770"/>
        <end position="791"/>
    </location>
</feature>
<evidence type="ECO:0000256" key="2">
    <source>
        <dbReference type="ARBA" id="ARBA00022475"/>
    </source>
</evidence>
<feature type="transmembrane region" description="Helical" evidence="7">
    <location>
        <begin position="348"/>
        <end position="367"/>
    </location>
</feature>
<keyword evidence="3 7" id="KW-0812">Transmembrane</keyword>
<dbReference type="PANTHER" id="PTHR30572">
    <property type="entry name" value="MEMBRANE COMPONENT OF TRANSPORTER-RELATED"/>
    <property type="match status" value="1"/>
</dbReference>
<feature type="transmembrane region" description="Helical" evidence="7">
    <location>
        <begin position="425"/>
        <end position="445"/>
    </location>
</feature>
<organism evidence="9 10">
    <name type="scientific">Acetivibrio straminisolvens JCM 21531</name>
    <dbReference type="NCBI Taxonomy" id="1294263"/>
    <lineage>
        <taxon>Bacteria</taxon>
        <taxon>Bacillati</taxon>
        <taxon>Bacillota</taxon>
        <taxon>Clostridia</taxon>
        <taxon>Eubacteriales</taxon>
        <taxon>Oscillospiraceae</taxon>
        <taxon>Acetivibrio</taxon>
    </lineage>
</organism>
<keyword evidence="10" id="KW-1185">Reference proteome</keyword>
<protein>
    <submittedName>
        <fullName evidence="9">ABC transporter integral membrane protein</fullName>
    </submittedName>
</protein>
<keyword evidence="2" id="KW-1003">Cell membrane</keyword>
<feature type="domain" description="ABC3 transporter permease C-terminal" evidence="8">
    <location>
        <begin position="720"/>
        <end position="837"/>
    </location>
</feature>
<evidence type="ECO:0000256" key="3">
    <source>
        <dbReference type="ARBA" id="ARBA00022692"/>
    </source>
</evidence>